<evidence type="ECO:0000313" key="3">
    <source>
        <dbReference type="Proteomes" id="UP000243975"/>
    </source>
</evidence>
<dbReference type="Proteomes" id="UP000243975">
    <property type="component" value="Unassembled WGS sequence"/>
</dbReference>
<gene>
    <name evidence="2" type="ORF">Ccrd_019343</name>
</gene>
<sequence length="1016" mass="114067">MISIDDHPPPDPSSSDHQNHHQQKEVSHELKINNGEKAPASVSNIDLLKPKDSILDDTKNPLPNFSIRDYVFGSRCKDIASNWPFSQEILQLCLQYGVKNLLPPFQPLDLLISNPNQSGSRCAVENRLPDEEILSSSEGKFSIEPQCHLEKDLAHTKSKKSHPASSEKTSNTTNQTAVKKYKFFMKLNSGVERVDQEVTPNNFIVSETMLAAKVCPVCKTFSSSSNTTLNAHIDRCLSEESSMKWTTNPKIIVKHRIKPRKTRLMVDIYKTAPCCTVEELDRRNGTSWATNSNFPDQELEFQAEEKKKESRFVPEATGHDGTVYIDTNGTKVRILSMPKVGTIDDHEARKLQKGGKGSKITAEKKKKKAYRQKNRDKMFKLSPNSKKFCSLKPHHPVSEAIGGQEEDVAIEERCDKPMKARENKQMEDLAITRPPLACSKRTHLTKKRRSTMLTKPKEGFPLQDSYEDPLGIRSKGGKFSSLQDNPSSTSQECNAGSKFNPKRKFSHCLSKENAVMEPSQDSSKQKSRIEEDTSENLSFEIVNVLEAKRKKSVTSKITANGYSSQELEIAFVDPLLDVESATADEIPSHSDVQERSFMGLRNSFDDQFSKMVSRVDNKFDIDKIMIEHNAEDCMDDIEKEGNYFHEIDPIPIPGPPGSFLPPSPGGDMVSEELQGNSSLTTTSRFQSSEEQYHHDHMLDSPISTVSSSSLARSDDKLSVGFASLRDTNLSFTNVVIDVVDQKSSSVNASNSRSVDAIFKEKGLTPSGFQNHEQPCVCSRKEGVLSKNVPSYHQESAILTEGAFESNKRPELFSLIINHPELPSPLPPETVKPLADPSVKLPFYRDFESVVRPTTPVLRLMGKNLTVVKTDDDHQLRTPFCSNPFGHQQLHNIQNNDHTSFFHGYLSDQKPVIFNHNQNDSKSRHFNVHPPRNLADLRLITAPTTDCNRLDVDNNEEKSPWKATKEIIVIDDSSENEADARIMLQERMRRNHHLFDGGVSSAFHHGSFGASNAPYPR</sequence>
<feature type="compositionally biased region" description="Basic residues" evidence="1">
    <location>
        <begin position="440"/>
        <end position="450"/>
    </location>
</feature>
<dbReference type="EMBL" id="LEKV01002654">
    <property type="protein sequence ID" value="KVI02392.1"/>
    <property type="molecule type" value="Genomic_DNA"/>
</dbReference>
<dbReference type="STRING" id="59895.A0A103Y4J7"/>
<protein>
    <recommendedName>
        <fullName evidence="4">UBZ4-type domain-containing protein</fullName>
    </recommendedName>
</protein>
<proteinExistence type="predicted"/>
<feature type="compositionally biased region" description="Polar residues" evidence="1">
    <location>
        <begin position="163"/>
        <end position="173"/>
    </location>
</feature>
<dbReference type="OrthoDB" id="1929441at2759"/>
<feature type="region of interest" description="Disordered" evidence="1">
    <location>
        <begin position="154"/>
        <end position="173"/>
    </location>
</feature>
<reference evidence="2 3" key="1">
    <citation type="journal article" date="2016" name="Sci. Rep.">
        <title>The genome sequence of the outbreeding globe artichoke constructed de novo incorporating a phase-aware low-pass sequencing strategy of F1 progeny.</title>
        <authorList>
            <person name="Scaglione D."/>
            <person name="Reyes-Chin-Wo S."/>
            <person name="Acquadro A."/>
            <person name="Froenicke L."/>
            <person name="Portis E."/>
            <person name="Beitel C."/>
            <person name="Tirone M."/>
            <person name="Mauro R."/>
            <person name="Lo Monaco A."/>
            <person name="Mauromicale G."/>
            <person name="Faccioli P."/>
            <person name="Cattivelli L."/>
            <person name="Rieseberg L."/>
            <person name="Michelmore R."/>
            <person name="Lanteri S."/>
        </authorList>
    </citation>
    <scope>NUCLEOTIDE SEQUENCE [LARGE SCALE GENOMIC DNA]</scope>
    <source>
        <strain evidence="2">2C</strain>
    </source>
</reference>
<organism evidence="2 3">
    <name type="scientific">Cynara cardunculus var. scolymus</name>
    <name type="common">Globe artichoke</name>
    <name type="synonym">Cynara scolymus</name>
    <dbReference type="NCBI Taxonomy" id="59895"/>
    <lineage>
        <taxon>Eukaryota</taxon>
        <taxon>Viridiplantae</taxon>
        <taxon>Streptophyta</taxon>
        <taxon>Embryophyta</taxon>
        <taxon>Tracheophyta</taxon>
        <taxon>Spermatophyta</taxon>
        <taxon>Magnoliopsida</taxon>
        <taxon>eudicotyledons</taxon>
        <taxon>Gunneridae</taxon>
        <taxon>Pentapetalae</taxon>
        <taxon>asterids</taxon>
        <taxon>campanulids</taxon>
        <taxon>Asterales</taxon>
        <taxon>Asteraceae</taxon>
        <taxon>Carduoideae</taxon>
        <taxon>Cardueae</taxon>
        <taxon>Carduinae</taxon>
        <taxon>Cynara</taxon>
    </lineage>
</organism>
<evidence type="ECO:0000256" key="1">
    <source>
        <dbReference type="SAM" id="MobiDB-lite"/>
    </source>
</evidence>
<dbReference type="Gene3D" id="3.30.160.60">
    <property type="entry name" value="Classic Zinc Finger"/>
    <property type="match status" value="1"/>
</dbReference>
<dbReference type="OMA" id="HSIANHR"/>
<feature type="region of interest" description="Disordered" evidence="1">
    <location>
        <begin position="511"/>
        <end position="532"/>
    </location>
</feature>
<feature type="region of interest" description="Disordered" evidence="1">
    <location>
        <begin position="1"/>
        <end position="35"/>
    </location>
</feature>
<keyword evidence="3" id="KW-1185">Reference proteome</keyword>
<dbReference type="PANTHER" id="PTHR35767:SF1">
    <property type="entry name" value="HAPLESS PROTEIN"/>
    <property type="match status" value="1"/>
</dbReference>
<feature type="region of interest" description="Disordered" evidence="1">
    <location>
        <begin position="352"/>
        <end position="372"/>
    </location>
</feature>
<comment type="caution">
    <text evidence="2">The sequence shown here is derived from an EMBL/GenBank/DDBJ whole genome shotgun (WGS) entry which is preliminary data.</text>
</comment>
<dbReference type="Gramene" id="KVI02392">
    <property type="protein sequence ID" value="KVI02392"/>
    <property type="gene ID" value="Ccrd_019343"/>
</dbReference>
<dbReference type="AlphaFoldDB" id="A0A103Y4J7"/>
<accession>A0A103Y4J7</accession>
<feature type="compositionally biased region" description="Polar residues" evidence="1">
    <location>
        <begin position="480"/>
        <end position="494"/>
    </location>
</feature>
<evidence type="ECO:0008006" key="4">
    <source>
        <dbReference type="Google" id="ProtNLM"/>
    </source>
</evidence>
<name>A0A103Y4J7_CYNCS</name>
<feature type="region of interest" description="Disordered" evidence="1">
    <location>
        <begin position="437"/>
        <end position="498"/>
    </location>
</feature>
<feature type="compositionally biased region" description="Basic and acidic residues" evidence="1">
    <location>
        <begin position="17"/>
        <end position="31"/>
    </location>
</feature>
<dbReference type="PANTHER" id="PTHR35767">
    <property type="entry name" value="HAPLESS PROTEIN"/>
    <property type="match status" value="1"/>
</dbReference>
<evidence type="ECO:0000313" key="2">
    <source>
        <dbReference type="EMBL" id="KVI02392.1"/>
    </source>
</evidence>